<accession>A0A9R1UK10</accession>
<gene>
    <name evidence="1" type="ORF">LSAT_V11C900478260</name>
</gene>
<dbReference type="Proteomes" id="UP000235145">
    <property type="component" value="Unassembled WGS sequence"/>
</dbReference>
<evidence type="ECO:0000313" key="1">
    <source>
        <dbReference type="EMBL" id="KAJ0188400.1"/>
    </source>
</evidence>
<sequence length="113" mass="13185">MVKTHHFHHSVKAGLKPSQIKKVINTMKTSNVADVTSKPCVDVLSEQLKQHSRKEFYGLIKHCQHKMLVDSDQYFVVDLTNDRYLRNIFWADGRSIDLYTKFKMLLCLMSLIC</sequence>
<evidence type="ECO:0008006" key="3">
    <source>
        <dbReference type="Google" id="ProtNLM"/>
    </source>
</evidence>
<evidence type="ECO:0000313" key="2">
    <source>
        <dbReference type="Proteomes" id="UP000235145"/>
    </source>
</evidence>
<keyword evidence="2" id="KW-1185">Reference proteome</keyword>
<protein>
    <recommendedName>
        <fullName evidence="3">Protein FAR1-RELATED SEQUENCE</fullName>
    </recommendedName>
</protein>
<comment type="caution">
    <text evidence="1">The sequence shown here is derived from an EMBL/GenBank/DDBJ whole genome shotgun (WGS) entry which is preliminary data.</text>
</comment>
<proteinExistence type="predicted"/>
<dbReference type="PANTHER" id="PTHR47718">
    <property type="entry name" value="OS01G0519700 PROTEIN"/>
    <property type="match status" value="1"/>
</dbReference>
<dbReference type="AlphaFoldDB" id="A0A9R1UK10"/>
<name>A0A9R1UK10_LACSA</name>
<dbReference type="EMBL" id="NBSK02000009">
    <property type="protein sequence ID" value="KAJ0188400.1"/>
    <property type="molecule type" value="Genomic_DNA"/>
</dbReference>
<dbReference type="PANTHER" id="PTHR47718:SF7">
    <property type="entry name" value="PROTEIN FAR1-RELATED SEQUENCE"/>
    <property type="match status" value="1"/>
</dbReference>
<organism evidence="1 2">
    <name type="scientific">Lactuca sativa</name>
    <name type="common">Garden lettuce</name>
    <dbReference type="NCBI Taxonomy" id="4236"/>
    <lineage>
        <taxon>Eukaryota</taxon>
        <taxon>Viridiplantae</taxon>
        <taxon>Streptophyta</taxon>
        <taxon>Embryophyta</taxon>
        <taxon>Tracheophyta</taxon>
        <taxon>Spermatophyta</taxon>
        <taxon>Magnoliopsida</taxon>
        <taxon>eudicotyledons</taxon>
        <taxon>Gunneridae</taxon>
        <taxon>Pentapetalae</taxon>
        <taxon>asterids</taxon>
        <taxon>campanulids</taxon>
        <taxon>Asterales</taxon>
        <taxon>Asteraceae</taxon>
        <taxon>Cichorioideae</taxon>
        <taxon>Cichorieae</taxon>
        <taxon>Lactucinae</taxon>
        <taxon>Lactuca</taxon>
    </lineage>
</organism>
<reference evidence="1 2" key="1">
    <citation type="journal article" date="2017" name="Nat. Commun.">
        <title>Genome assembly with in vitro proximity ligation data and whole-genome triplication in lettuce.</title>
        <authorList>
            <person name="Reyes-Chin-Wo S."/>
            <person name="Wang Z."/>
            <person name="Yang X."/>
            <person name="Kozik A."/>
            <person name="Arikit S."/>
            <person name="Song C."/>
            <person name="Xia L."/>
            <person name="Froenicke L."/>
            <person name="Lavelle D.O."/>
            <person name="Truco M.J."/>
            <person name="Xia R."/>
            <person name="Zhu S."/>
            <person name="Xu C."/>
            <person name="Xu H."/>
            <person name="Xu X."/>
            <person name="Cox K."/>
            <person name="Korf I."/>
            <person name="Meyers B.C."/>
            <person name="Michelmore R.W."/>
        </authorList>
    </citation>
    <scope>NUCLEOTIDE SEQUENCE [LARGE SCALE GENOMIC DNA]</scope>
    <source>
        <strain evidence="2">cv. Salinas</strain>
        <tissue evidence="1">Seedlings</tissue>
    </source>
</reference>